<feature type="signal peptide" evidence="1">
    <location>
        <begin position="1"/>
        <end position="32"/>
    </location>
</feature>
<feature type="chain" id="PRO_5026068911" evidence="1">
    <location>
        <begin position="33"/>
        <end position="199"/>
    </location>
</feature>
<comment type="caution">
    <text evidence="2">The sequence shown here is derived from an EMBL/GenBank/DDBJ whole genome shotgun (WGS) entry which is preliminary data.</text>
</comment>
<protein>
    <submittedName>
        <fullName evidence="2">Uncharacterized protein</fullName>
    </submittedName>
</protein>
<proteinExistence type="predicted"/>
<dbReference type="AlphaFoldDB" id="A0A619AJL1"/>
<sequence>MFTFSMKKRILPARPRYLWAVLLALITGNVNAAATGKYGGANDKVLIQQNTIGRLICITRRPDRPEWGFHLLGLDLVTQCDRLTSRCAGNIKYTGHGFQGATDLVGASNKLQEVAIINGNPGKLNPPITPASVTPGSNGNDAQIGGIMNALEGTSNDIGSGYNLDLTPGSHTVTLHASISNDNLTTVTKLASCTVATAR</sequence>
<accession>A0A619AJL1</accession>
<evidence type="ECO:0000256" key="1">
    <source>
        <dbReference type="SAM" id="SignalP"/>
    </source>
</evidence>
<keyword evidence="1" id="KW-0732">Signal</keyword>
<dbReference type="EMBL" id="AAKZQX010000045">
    <property type="protein sequence ID" value="ECX6035219.1"/>
    <property type="molecule type" value="Genomic_DNA"/>
</dbReference>
<evidence type="ECO:0000313" key="2">
    <source>
        <dbReference type="EMBL" id="ECX6035219.1"/>
    </source>
</evidence>
<name>A0A619AJL1_SALET</name>
<organism evidence="2">
    <name type="scientific">Salmonella enterica subsp. enterica serovar Panama</name>
    <dbReference type="NCBI Taxonomy" id="29472"/>
    <lineage>
        <taxon>Bacteria</taxon>
        <taxon>Pseudomonadati</taxon>
        <taxon>Pseudomonadota</taxon>
        <taxon>Gammaproteobacteria</taxon>
        <taxon>Enterobacterales</taxon>
        <taxon>Enterobacteriaceae</taxon>
        <taxon>Salmonella</taxon>
    </lineage>
</organism>
<gene>
    <name evidence="2" type="ORF">ATT75_21055</name>
</gene>
<reference evidence="2" key="1">
    <citation type="submission" date="2018-07" db="EMBL/GenBank/DDBJ databases">
        <authorList>
            <consortium name="PulseNet: The National Subtyping Network for Foodborne Disease Surveillance"/>
            <person name="Tarr C.L."/>
            <person name="Trees E."/>
            <person name="Katz L.S."/>
            <person name="Carleton-Romer H.A."/>
            <person name="Stroika S."/>
            <person name="Kucerova Z."/>
            <person name="Roache K.F."/>
            <person name="Sabol A.L."/>
            <person name="Besser J."/>
            <person name="Gerner-Smidt P."/>
        </authorList>
    </citation>
    <scope>NUCLEOTIDE SEQUENCE</scope>
    <source>
        <strain evidence="2">PNUSAS001246</strain>
    </source>
</reference>